<dbReference type="Pfam" id="PF01795">
    <property type="entry name" value="Methyltransf_5"/>
    <property type="match status" value="1"/>
</dbReference>
<evidence type="ECO:0000256" key="2">
    <source>
        <dbReference type="ARBA" id="ARBA00022552"/>
    </source>
</evidence>
<keyword evidence="4 6" id="KW-0808">Transferase</keyword>
<evidence type="ECO:0000256" key="5">
    <source>
        <dbReference type="ARBA" id="ARBA00022691"/>
    </source>
</evidence>
<keyword evidence="6" id="KW-0963">Cytoplasm</keyword>
<dbReference type="InterPro" id="IPR002903">
    <property type="entry name" value="RsmH"/>
</dbReference>
<dbReference type="InterPro" id="IPR029063">
    <property type="entry name" value="SAM-dependent_MTases_sf"/>
</dbReference>
<protein>
    <recommendedName>
        <fullName evidence="6">Ribosomal RNA small subunit methyltransferase H</fullName>
        <ecNumber evidence="6">2.1.1.199</ecNumber>
    </recommendedName>
    <alternativeName>
        <fullName evidence="6">16S rRNA m(4)C1402 methyltransferase</fullName>
    </alternativeName>
    <alternativeName>
        <fullName evidence="6">rRNA (cytosine-N(4)-)-methyltransferase RsmH</fullName>
    </alternativeName>
</protein>
<dbReference type="PANTHER" id="PTHR11265:SF0">
    <property type="entry name" value="12S RRNA N4-METHYLCYTIDINE METHYLTRANSFERASE"/>
    <property type="match status" value="1"/>
</dbReference>
<dbReference type="EMBL" id="CP155571">
    <property type="protein sequence ID" value="XFO72065.1"/>
    <property type="molecule type" value="Genomic_DNA"/>
</dbReference>
<feature type="binding site" evidence="6">
    <location>
        <position position="111"/>
    </location>
    <ligand>
        <name>S-adenosyl-L-methionine</name>
        <dbReference type="ChEBI" id="CHEBI:59789"/>
    </ligand>
</feature>
<dbReference type="Proteomes" id="UP000216052">
    <property type="component" value="Chromosome"/>
</dbReference>
<accession>A0ABZ3J1E2</accession>
<dbReference type="NCBIfam" id="TIGR00006">
    <property type="entry name" value="16S rRNA (cytosine(1402)-N(4))-methyltransferase RsmH"/>
    <property type="match status" value="1"/>
</dbReference>
<dbReference type="HAMAP" id="MF_01007">
    <property type="entry name" value="16SrRNA_methyltr_H"/>
    <property type="match status" value="1"/>
</dbReference>
<dbReference type="RefSeq" id="WP_093795317.1">
    <property type="nucleotide sequence ID" value="NZ_CP155571.1"/>
</dbReference>
<name>A0ABZ3J1E2_SPOA4</name>
<dbReference type="Gene3D" id="3.40.50.150">
    <property type="entry name" value="Vaccinia Virus protein VP39"/>
    <property type="match status" value="1"/>
</dbReference>
<dbReference type="SUPFAM" id="SSF53335">
    <property type="entry name" value="S-adenosyl-L-methionine-dependent methyltransferases"/>
    <property type="match status" value="1"/>
</dbReference>
<dbReference type="GO" id="GO:0032259">
    <property type="term" value="P:methylation"/>
    <property type="evidence" value="ECO:0007669"/>
    <property type="project" value="UniProtKB-KW"/>
</dbReference>
<comment type="function">
    <text evidence="6">Specifically methylates the N4 position of cytidine in position 1402 (C1402) of 16S rRNA.</text>
</comment>
<evidence type="ECO:0000256" key="1">
    <source>
        <dbReference type="ARBA" id="ARBA00010396"/>
    </source>
</evidence>
<evidence type="ECO:0000256" key="6">
    <source>
        <dbReference type="HAMAP-Rule" id="MF_01007"/>
    </source>
</evidence>
<keyword evidence="8" id="KW-1185">Reference proteome</keyword>
<dbReference type="PANTHER" id="PTHR11265">
    <property type="entry name" value="S-ADENOSYL-METHYLTRANSFERASE MRAW"/>
    <property type="match status" value="1"/>
</dbReference>
<organism evidence="7 8">
    <name type="scientific">Sporomusa acidovorans (strain ATCC 49682 / DSM 3132 / Mol)</name>
    <dbReference type="NCBI Taxonomy" id="1123286"/>
    <lineage>
        <taxon>Bacteria</taxon>
        <taxon>Bacillati</taxon>
        <taxon>Bacillota</taxon>
        <taxon>Negativicutes</taxon>
        <taxon>Selenomonadales</taxon>
        <taxon>Sporomusaceae</taxon>
        <taxon>Sporomusa</taxon>
    </lineage>
</organism>
<reference evidence="7" key="1">
    <citation type="submission" date="2024-05" db="EMBL/GenBank/DDBJ databases">
        <title>Isolation and characterization of Sporomusa carbonis sp. nov., a carboxydotrophic hydrogenogen in the genus of Sporomusa isolated from a charcoal burning pile.</title>
        <authorList>
            <person name="Boeer T."/>
            <person name="Rosenbaum F."/>
            <person name="Eysell L."/>
            <person name="Mueller V."/>
            <person name="Daniel R."/>
            <person name="Poehlein A."/>
        </authorList>
    </citation>
    <scope>NUCLEOTIDE SEQUENCE [LARGE SCALE GENOMIC DNA]</scope>
    <source>
        <strain evidence="7">DSM 3132</strain>
    </source>
</reference>
<feature type="binding site" evidence="6">
    <location>
        <position position="56"/>
    </location>
    <ligand>
        <name>S-adenosyl-L-methionine</name>
        <dbReference type="ChEBI" id="CHEBI:59789"/>
    </ligand>
</feature>
<evidence type="ECO:0000256" key="3">
    <source>
        <dbReference type="ARBA" id="ARBA00022603"/>
    </source>
</evidence>
<evidence type="ECO:0000256" key="4">
    <source>
        <dbReference type="ARBA" id="ARBA00022679"/>
    </source>
</evidence>
<gene>
    <name evidence="6 7" type="primary">rsmH</name>
    <name evidence="7" type="ORF">SPACI_021110</name>
</gene>
<comment type="subcellular location">
    <subcellularLocation>
        <location evidence="6">Cytoplasm</location>
    </subcellularLocation>
</comment>
<sequence length="313" mass="34363">MQNFEFEHTSVLLEESIDGIFSNPQGIYVDCTLGGGGHAAALAARLAPQGWLVGIDQDPAAIHAGRERLSAAACRISIVQDNFSNLTLVLDRLETGQVDGILFDLGVSSHQLDVADRGFSYMQDAPLDMRMNPDAKFSAFDVVNTYDEKQLADLIAHYGEERWAKRIAKFIVENRVDGGITTTGQLVDIIKKAIPKGARKDGPHPAKRTFQAIRIEVNNELGILRDAFLAAVEKLKPGGRIGIITFHSLEDRIAKQTLNELSKTCTCPPQLPVCVCHTKPKIKVVKKPVLPSADELEHNPRARSAKLRLAEKL</sequence>
<feature type="binding site" evidence="6">
    <location>
        <begin position="36"/>
        <end position="38"/>
    </location>
    <ligand>
        <name>S-adenosyl-L-methionine</name>
        <dbReference type="ChEBI" id="CHEBI:59789"/>
    </ligand>
</feature>
<feature type="binding site" evidence="6">
    <location>
        <position position="83"/>
    </location>
    <ligand>
        <name>S-adenosyl-L-methionine</name>
        <dbReference type="ChEBI" id="CHEBI:59789"/>
    </ligand>
</feature>
<dbReference type="Gene3D" id="1.10.150.170">
    <property type="entry name" value="Putative methyltransferase TM0872, insert domain"/>
    <property type="match status" value="1"/>
</dbReference>
<proteinExistence type="inferred from homology"/>
<evidence type="ECO:0000313" key="7">
    <source>
        <dbReference type="EMBL" id="XFO72065.1"/>
    </source>
</evidence>
<dbReference type="InterPro" id="IPR023397">
    <property type="entry name" value="SAM-dep_MeTrfase_MraW_recog"/>
</dbReference>
<keyword evidence="5 6" id="KW-0949">S-adenosyl-L-methionine</keyword>
<keyword evidence="3 6" id="KW-0489">Methyltransferase</keyword>
<keyword evidence="2 6" id="KW-0698">rRNA processing</keyword>
<dbReference type="PIRSF" id="PIRSF004486">
    <property type="entry name" value="MraW"/>
    <property type="match status" value="1"/>
</dbReference>
<comment type="catalytic activity">
    <reaction evidence="6">
        <text>cytidine(1402) in 16S rRNA + S-adenosyl-L-methionine = N(4)-methylcytidine(1402) in 16S rRNA + S-adenosyl-L-homocysteine + H(+)</text>
        <dbReference type="Rhea" id="RHEA:42928"/>
        <dbReference type="Rhea" id="RHEA-COMP:10286"/>
        <dbReference type="Rhea" id="RHEA-COMP:10287"/>
        <dbReference type="ChEBI" id="CHEBI:15378"/>
        <dbReference type="ChEBI" id="CHEBI:57856"/>
        <dbReference type="ChEBI" id="CHEBI:59789"/>
        <dbReference type="ChEBI" id="CHEBI:74506"/>
        <dbReference type="ChEBI" id="CHEBI:82748"/>
        <dbReference type="EC" id="2.1.1.199"/>
    </reaction>
</comment>
<evidence type="ECO:0000313" key="8">
    <source>
        <dbReference type="Proteomes" id="UP000216052"/>
    </source>
</evidence>
<comment type="similarity">
    <text evidence="1 6">Belongs to the methyltransferase superfamily. RsmH family.</text>
</comment>
<feature type="binding site" evidence="6">
    <location>
        <position position="104"/>
    </location>
    <ligand>
        <name>S-adenosyl-L-methionine</name>
        <dbReference type="ChEBI" id="CHEBI:59789"/>
    </ligand>
</feature>
<dbReference type="GO" id="GO:0008168">
    <property type="term" value="F:methyltransferase activity"/>
    <property type="evidence" value="ECO:0007669"/>
    <property type="project" value="UniProtKB-KW"/>
</dbReference>
<dbReference type="EC" id="2.1.1.199" evidence="6"/>
<dbReference type="SUPFAM" id="SSF81799">
    <property type="entry name" value="Putative methyltransferase TM0872, insert domain"/>
    <property type="match status" value="1"/>
</dbReference>